<keyword evidence="3 9" id="KW-0808">Transferase</keyword>
<evidence type="ECO:0000313" key="12">
    <source>
        <dbReference type="Proteomes" id="UP000663832"/>
    </source>
</evidence>
<protein>
    <recommendedName>
        <fullName evidence="9">NAD(P)(+)--arginine ADP-ribosyltransferase</fullName>
        <ecNumber evidence="9">2.4.2.31</ecNumber>
    </recommendedName>
    <alternativeName>
        <fullName evidence="9">Mono(ADP-ribosyl)transferase</fullName>
    </alternativeName>
</protein>
<dbReference type="OrthoDB" id="3246549at2759"/>
<dbReference type="PROSITE" id="PS51996">
    <property type="entry name" value="TR_MART"/>
    <property type="match status" value="1"/>
</dbReference>
<dbReference type="SUPFAM" id="SSF56399">
    <property type="entry name" value="ADP-ribosylation"/>
    <property type="match status" value="1"/>
</dbReference>
<dbReference type="PANTHER" id="PTHR24171:SF8">
    <property type="entry name" value="BRCA1-ASSOCIATED RING DOMAIN PROTEIN 1"/>
    <property type="match status" value="1"/>
</dbReference>
<dbReference type="Proteomes" id="UP000663832">
    <property type="component" value="Unassembled WGS sequence"/>
</dbReference>
<dbReference type="AlphaFoldDB" id="A0A815GX34"/>
<feature type="repeat" description="ANK" evidence="8">
    <location>
        <begin position="77"/>
        <end position="109"/>
    </location>
</feature>
<evidence type="ECO:0000256" key="7">
    <source>
        <dbReference type="ARBA" id="ARBA00047597"/>
    </source>
</evidence>
<keyword evidence="4" id="KW-0548">Nucleotidyltransferase</keyword>
<dbReference type="GO" id="GO:0031436">
    <property type="term" value="C:BRCA1-BARD1 complex"/>
    <property type="evidence" value="ECO:0007669"/>
    <property type="project" value="TreeGrafter"/>
</dbReference>
<dbReference type="EC" id="2.4.2.31" evidence="9"/>
<dbReference type="Proteomes" id="UP000663877">
    <property type="component" value="Unassembled WGS sequence"/>
</dbReference>
<evidence type="ECO:0000256" key="2">
    <source>
        <dbReference type="ARBA" id="ARBA00022676"/>
    </source>
</evidence>
<dbReference type="InterPro" id="IPR000768">
    <property type="entry name" value="ART"/>
</dbReference>
<dbReference type="GO" id="GO:0004842">
    <property type="term" value="F:ubiquitin-protein transferase activity"/>
    <property type="evidence" value="ECO:0007669"/>
    <property type="project" value="TreeGrafter"/>
</dbReference>
<evidence type="ECO:0000313" key="10">
    <source>
        <dbReference type="EMBL" id="CAF1053339.1"/>
    </source>
</evidence>
<evidence type="ECO:0000256" key="6">
    <source>
        <dbReference type="ARBA" id="ARBA00023043"/>
    </source>
</evidence>
<dbReference type="InterPro" id="IPR036770">
    <property type="entry name" value="Ankyrin_rpt-contain_sf"/>
</dbReference>
<dbReference type="Pfam" id="PF12796">
    <property type="entry name" value="Ank_2"/>
    <property type="match status" value="1"/>
</dbReference>
<dbReference type="EMBL" id="CAJNOI010000097">
    <property type="protein sequence ID" value="CAF1053339.1"/>
    <property type="molecule type" value="Genomic_DNA"/>
</dbReference>
<keyword evidence="9" id="KW-0521">NADP</keyword>
<comment type="catalytic activity">
    <reaction evidence="7 9">
        <text>L-arginyl-[protein] + NAD(+) = N(omega)-(ADP-D-ribosyl)-L-arginyl-[protein] + nicotinamide + H(+)</text>
        <dbReference type="Rhea" id="RHEA:19149"/>
        <dbReference type="Rhea" id="RHEA-COMP:10532"/>
        <dbReference type="Rhea" id="RHEA-COMP:15087"/>
        <dbReference type="ChEBI" id="CHEBI:15378"/>
        <dbReference type="ChEBI" id="CHEBI:17154"/>
        <dbReference type="ChEBI" id="CHEBI:29965"/>
        <dbReference type="ChEBI" id="CHEBI:57540"/>
        <dbReference type="ChEBI" id="CHEBI:142554"/>
        <dbReference type="EC" id="2.4.2.31"/>
    </reaction>
</comment>
<dbReference type="PROSITE" id="PS50088">
    <property type="entry name" value="ANK_REPEAT"/>
    <property type="match status" value="1"/>
</dbReference>
<dbReference type="InterPro" id="IPR002110">
    <property type="entry name" value="Ankyrin_rpt"/>
</dbReference>
<name>A0A815GX34_9BILA</name>
<comment type="caution">
    <text evidence="11">The sequence shown here is derived from an EMBL/GenBank/DDBJ whole genome shotgun (WGS) entry which is preliminary data.</text>
</comment>
<evidence type="ECO:0000256" key="1">
    <source>
        <dbReference type="ARBA" id="ARBA00009558"/>
    </source>
</evidence>
<keyword evidence="5" id="KW-0677">Repeat</keyword>
<organism evidence="11 12">
    <name type="scientific">Adineta steineri</name>
    <dbReference type="NCBI Taxonomy" id="433720"/>
    <lineage>
        <taxon>Eukaryota</taxon>
        <taxon>Metazoa</taxon>
        <taxon>Spiralia</taxon>
        <taxon>Gnathifera</taxon>
        <taxon>Rotifera</taxon>
        <taxon>Eurotatoria</taxon>
        <taxon>Bdelloidea</taxon>
        <taxon>Adinetida</taxon>
        <taxon>Adinetidae</taxon>
        <taxon>Adineta</taxon>
    </lineage>
</organism>
<dbReference type="GO" id="GO:0016779">
    <property type="term" value="F:nucleotidyltransferase activity"/>
    <property type="evidence" value="ECO:0007669"/>
    <property type="project" value="UniProtKB-KW"/>
</dbReference>
<sequence>MISRTTRSHTISNDEIGSQTQSRLSKLLQHHDHHLSQFTPAVLSPLYLACQNNDVAKVKDCLTTIKYEEIDCQYSPNNETVLHVATRNQQKEIIEILLSYGAQRSLKNTNGQQAHELAETKEIKDLFERSKSSRFTFRHNYDQSQTTPLVQHNIKCESCSLINDHTFYEWELIDRNATQKALRFRRELKPFTSMSEKDLKQKLYSIKKGYINTRVQHALINDGTRIHDYFKRALLELEPHLIVTAYTASQSFSELLNKDMARNVIHDLKNGCSKFSCDCLYSTEDGTKSITNIFFHHPKFQKLSFKGTVYRGIIITKNSLDHYKVGSCILTTTFLSTSTNPAVAQSFCDKGIPNTTTHSFFCIYEIFNEDHTALNISTISEFKNEDEVLILPYSAFLITMIEEKQDITYIYLKEQCLTNMIDISGTQEYSLKSTVRLLEIVGSRLVHNIGDMILNEDNHIRPRSKTMPVLNTYL</sequence>
<dbReference type="Pfam" id="PF01129">
    <property type="entry name" value="ART"/>
    <property type="match status" value="1"/>
</dbReference>
<evidence type="ECO:0000256" key="8">
    <source>
        <dbReference type="PROSITE-ProRule" id="PRU00023"/>
    </source>
</evidence>
<proteinExistence type="inferred from homology"/>
<dbReference type="SUPFAM" id="SSF48403">
    <property type="entry name" value="Ankyrin repeat"/>
    <property type="match status" value="1"/>
</dbReference>
<comment type="similarity">
    <text evidence="1 9">Belongs to the Arg-specific ADP-ribosyltransferase family.</text>
</comment>
<dbReference type="GO" id="GO:0070531">
    <property type="term" value="C:BRCA1-A complex"/>
    <property type="evidence" value="ECO:0007669"/>
    <property type="project" value="TreeGrafter"/>
</dbReference>
<dbReference type="PANTHER" id="PTHR24171">
    <property type="entry name" value="ANKYRIN REPEAT DOMAIN-CONTAINING PROTEIN 39-RELATED"/>
    <property type="match status" value="1"/>
</dbReference>
<gene>
    <name evidence="10" type="ORF">BJG266_LOCUS18742</name>
    <name evidence="11" type="ORF">QVE165_LOCUS33595</name>
</gene>
<dbReference type="EMBL" id="CAJNOM010000309">
    <property type="protein sequence ID" value="CAF1343894.1"/>
    <property type="molecule type" value="Genomic_DNA"/>
</dbReference>
<dbReference type="GO" id="GO:0085020">
    <property type="term" value="P:protein K6-linked ubiquitination"/>
    <property type="evidence" value="ECO:0007669"/>
    <property type="project" value="TreeGrafter"/>
</dbReference>
<keyword evidence="9" id="KW-0520">NAD</keyword>
<evidence type="ECO:0000256" key="9">
    <source>
        <dbReference type="RuleBase" id="RU361228"/>
    </source>
</evidence>
<keyword evidence="6 8" id="KW-0040">ANK repeat</keyword>
<evidence type="ECO:0000313" key="11">
    <source>
        <dbReference type="EMBL" id="CAF1343894.1"/>
    </source>
</evidence>
<dbReference type="GO" id="GO:0106274">
    <property type="term" value="F:NAD+-protein-arginine ADP-ribosyltransferase activity"/>
    <property type="evidence" value="ECO:0007669"/>
    <property type="project" value="UniProtKB-EC"/>
</dbReference>
<dbReference type="Gene3D" id="1.25.40.20">
    <property type="entry name" value="Ankyrin repeat-containing domain"/>
    <property type="match status" value="1"/>
</dbReference>
<evidence type="ECO:0000256" key="3">
    <source>
        <dbReference type="ARBA" id="ARBA00022679"/>
    </source>
</evidence>
<accession>A0A815GX34</accession>
<evidence type="ECO:0000256" key="4">
    <source>
        <dbReference type="ARBA" id="ARBA00022695"/>
    </source>
</evidence>
<keyword evidence="12" id="KW-1185">Reference proteome</keyword>
<dbReference type="PROSITE" id="PS50297">
    <property type="entry name" value="ANK_REP_REGION"/>
    <property type="match status" value="1"/>
</dbReference>
<dbReference type="Gene3D" id="3.90.176.10">
    <property type="entry name" value="Toxin ADP-ribosyltransferase, Chain A, domain 1"/>
    <property type="match status" value="1"/>
</dbReference>
<evidence type="ECO:0000256" key="5">
    <source>
        <dbReference type="ARBA" id="ARBA00022737"/>
    </source>
</evidence>
<dbReference type="SMART" id="SM00248">
    <property type="entry name" value="ANK"/>
    <property type="match status" value="2"/>
</dbReference>
<keyword evidence="2 9" id="KW-0328">Glycosyltransferase</keyword>
<reference evidence="11" key="1">
    <citation type="submission" date="2021-02" db="EMBL/GenBank/DDBJ databases">
        <authorList>
            <person name="Nowell W R."/>
        </authorList>
    </citation>
    <scope>NUCLEOTIDE SEQUENCE</scope>
</reference>